<dbReference type="SUPFAM" id="SSF50022">
    <property type="entry name" value="ISP domain"/>
    <property type="match status" value="1"/>
</dbReference>
<keyword evidence="1" id="KW-0001">2Fe-2S</keyword>
<dbReference type="PANTHER" id="PTHR43756:SF6">
    <property type="entry name" value="CLUSTER-BINDING PROTEIN, PUTATIVE (AFU_ORTHOLOGUE AFUA_6G03920)-RELATED"/>
    <property type="match status" value="1"/>
</dbReference>
<evidence type="ECO:0000313" key="8">
    <source>
        <dbReference type="Proteomes" id="UP001148299"/>
    </source>
</evidence>
<proteinExistence type="predicted"/>
<dbReference type="Gene3D" id="3.90.380.10">
    <property type="entry name" value="Naphthalene 1,2-dioxygenase Alpha Subunit, Chain A, domain 1"/>
    <property type="match status" value="1"/>
</dbReference>
<keyword evidence="4" id="KW-0408">Iron</keyword>
<dbReference type="Pfam" id="PF00355">
    <property type="entry name" value="Rieske"/>
    <property type="match status" value="1"/>
</dbReference>
<dbReference type="PROSITE" id="PS51296">
    <property type="entry name" value="RIESKE"/>
    <property type="match status" value="1"/>
</dbReference>
<evidence type="ECO:0000256" key="4">
    <source>
        <dbReference type="ARBA" id="ARBA00023004"/>
    </source>
</evidence>
<dbReference type="PANTHER" id="PTHR43756">
    <property type="entry name" value="CHOLINE MONOOXYGENASE, CHLOROPLASTIC"/>
    <property type="match status" value="1"/>
</dbReference>
<name>A0A9W9V163_PENBR</name>
<dbReference type="PRINTS" id="PR00090">
    <property type="entry name" value="RNGDIOXGNASE"/>
</dbReference>
<dbReference type="InterPro" id="IPR017941">
    <property type="entry name" value="Rieske_2Fe-2S"/>
</dbReference>
<evidence type="ECO:0000256" key="3">
    <source>
        <dbReference type="ARBA" id="ARBA00023002"/>
    </source>
</evidence>
<organism evidence="7 8">
    <name type="scientific">Penicillium brevicompactum</name>
    <dbReference type="NCBI Taxonomy" id="5074"/>
    <lineage>
        <taxon>Eukaryota</taxon>
        <taxon>Fungi</taxon>
        <taxon>Dikarya</taxon>
        <taxon>Ascomycota</taxon>
        <taxon>Pezizomycotina</taxon>
        <taxon>Eurotiomycetes</taxon>
        <taxon>Eurotiomycetidae</taxon>
        <taxon>Eurotiales</taxon>
        <taxon>Aspergillaceae</taxon>
        <taxon>Penicillium</taxon>
    </lineage>
</organism>
<dbReference type="CDD" id="cd03469">
    <property type="entry name" value="Rieske_RO_Alpha_N"/>
    <property type="match status" value="1"/>
</dbReference>
<reference evidence="7" key="1">
    <citation type="submission" date="2022-12" db="EMBL/GenBank/DDBJ databases">
        <authorList>
            <person name="Petersen C."/>
        </authorList>
    </citation>
    <scope>NUCLEOTIDE SEQUENCE</scope>
    <source>
        <strain evidence="7">IBT 35675</strain>
    </source>
</reference>
<sequence length="436" mass="49410">MPMESPQTYLFFSPSSALVALVTLAFLIHRAWPRFVQPGQSDKLPQSTSNPTIDSDLAVSKEPELPEGWWSSRDFFELERRGLFSQTWIYLAHTAQFNKPGAYQSFDLAGFPVFLIRGKDDKIRAFHNVCRHRAYTITRKETGASTVLGCRYHGWSYDTTGRLVKAPQFDDVPGFDKSQNSLFGVHTHTTDHGMVLVNLKAEEPTELGEEKLSSLNNFARKSAPRKSLSWVAGRTVPGDFNWKMATKTSYLDFFTRELESQAPRIFGPSPIMKVIRRIMGSNPVDDSSFFPATFFYQFVDTELWFALSFLPATETKTQIRYDIFSRSPVSEIAAETISKTFENVLNSLIGQIEQQYRQICKAQSIPIEFIGQNTHQILRRVQDHRKLERLQGTQVIPAMHKPKGSNLFQQAEKLCKELDCVSGGAQSGTSPGVLDW</sequence>
<accession>A0A9W9V163</accession>
<evidence type="ECO:0000256" key="5">
    <source>
        <dbReference type="ARBA" id="ARBA00023014"/>
    </source>
</evidence>
<dbReference type="Gene3D" id="2.102.10.10">
    <property type="entry name" value="Rieske [2Fe-2S] iron-sulphur domain"/>
    <property type="match status" value="1"/>
</dbReference>
<dbReference type="GO" id="GO:0016491">
    <property type="term" value="F:oxidoreductase activity"/>
    <property type="evidence" value="ECO:0007669"/>
    <property type="project" value="UniProtKB-KW"/>
</dbReference>
<dbReference type="InterPro" id="IPR036922">
    <property type="entry name" value="Rieske_2Fe-2S_sf"/>
</dbReference>
<protein>
    <recommendedName>
        <fullName evidence="6">Rieske domain-containing protein</fullName>
    </recommendedName>
</protein>
<dbReference type="InterPro" id="IPR015881">
    <property type="entry name" value="ARHD_Rieske_2Fe_2S"/>
</dbReference>
<dbReference type="EMBL" id="JAPZBR010000002">
    <property type="protein sequence ID" value="KAJ5362381.1"/>
    <property type="molecule type" value="Genomic_DNA"/>
</dbReference>
<evidence type="ECO:0000256" key="2">
    <source>
        <dbReference type="ARBA" id="ARBA00022723"/>
    </source>
</evidence>
<keyword evidence="8" id="KW-1185">Reference proteome</keyword>
<keyword evidence="5" id="KW-0411">Iron-sulfur</keyword>
<dbReference type="PROSITE" id="PS00570">
    <property type="entry name" value="RING_HYDROXYL_ALPHA"/>
    <property type="match status" value="1"/>
</dbReference>
<dbReference type="AlphaFoldDB" id="A0A9W9V163"/>
<dbReference type="GO" id="GO:0005506">
    <property type="term" value="F:iron ion binding"/>
    <property type="evidence" value="ECO:0007669"/>
    <property type="project" value="InterPro"/>
</dbReference>
<evidence type="ECO:0000256" key="1">
    <source>
        <dbReference type="ARBA" id="ARBA00022714"/>
    </source>
</evidence>
<comment type="caution">
    <text evidence="7">The sequence shown here is derived from an EMBL/GenBank/DDBJ whole genome shotgun (WGS) entry which is preliminary data.</text>
</comment>
<dbReference type="InterPro" id="IPR001663">
    <property type="entry name" value="Rng_hydr_dOase-A"/>
</dbReference>
<keyword evidence="2" id="KW-0479">Metal-binding</keyword>
<keyword evidence="3" id="KW-0560">Oxidoreductase</keyword>
<feature type="domain" description="Rieske" evidence="6">
    <location>
        <begin position="90"/>
        <end position="175"/>
    </location>
</feature>
<dbReference type="Proteomes" id="UP001148299">
    <property type="component" value="Unassembled WGS sequence"/>
</dbReference>
<evidence type="ECO:0000313" key="7">
    <source>
        <dbReference type="EMBL" id="KAJ5362381.1"/>
    </source>
</evidence>
<gene>
    <name evidence="7" type="ORF">N7541_003225</name>
</gene>
<dbReference type="GO" id="GO:0051537">
    <property type="term" value="F:2 iron, 2 sulfur cluster binding"/>
    <property type="evidence" value="ECO:0007669"/>
    <property type="project" value="UniProtKB-KW"/>
</dbReference>
<reference evidence="7" key="2">
    <citation type="journal article" date="2023" name="IMA Fungus">
        <title>Comparative genomic study of the Penicillium genus elucidates a diverse pangenome and 15 lateral gene transfer events.</title>
        <authorList>
            <person name="Petersen C."/>
            <person name="Sorensen T."/>
            <person name="Nielsen M.R."/>
            <person name="Sondergaard T.E."/>
            <person name="Sorensen J.L."/>
            <person name="Fitzpatrick D.A."/>
            <person name="Frisvad J.C."/>
            <person name="Nielsen K.L."/>
        </authorList>
    </citation>
    <scope>NUCLEOTIDE SEQUENCE</scope>
    <source>
        <strain evidence="7">IBT 35675</strain>
    </source>
</reference>
<evidence type="ECO:0000259" key="6">
    <source>
        <dbReference type="PROSITE" id="PS51296"/>
    </source>
</evidence>